<dbReference type="EMBL" id="MN740760">
    <property type="protein sequence ID" value="QHS81791.1"/>
    <property type="molecule type" value="Genomic_DNA"/>
</dbReference>
<feature type="transmembrane region" description="Helical" evidence="1">
    <location>
        <begin position="62"/>
        <end position="83"/>
    </location>
</feature>
<feature type="transmembrane region" description="Helical" evidence="1">
    <location>
        <begin position="90"/>
        <end position="108"/>
    </location>
</feature>
<keyword evidence="1" id="KW-0472">Membrane</keyword>
<protein>
    <submittedName>
        <fullName evidence="2">Uncharacterized protein</fullName>
    </submittedName>
</protein>
<name>A0A6C0AR47_9ZZZZ</name>
<organism evidence="2">
    <name type="scientific">viral metagenome</name>
    <dbReference type="NCBI Taxonomy" id="1070528"/>
    <lineage>
        <taxon>unclassified sequences</taxon>
        <taxon>metagenomes</taxon>
        <taxon>organismal metagenomes</taxon>
    </lineage>
</organism>
<sequence>MDIHLIIALFHILFVVPIFFLIAFFKSDLPIWAYQSILGAGIFILIYHGYKALVKYAAHSPFLWVNLIHVLLVAPLLIFIGANQKNTGRWAYESCIMVGFAALGYHTYSLVKMANVVEPN</sequence>
<evidence type="ECO:0000256" key="1">
    <source>
        <dbReference type="SAM" id="Phobius"/>
    </source>
</evidence>
<reference evidence="2" key="1">
    <citation type="journal article" date="2020" name="Nature">
        <title>Giant virus diversity and host interactions through global metagenomics.</title>
        <authorList>
            <person name="Schulz F."/>
            <person name="Roux S."/>
            <person name="Paez-Espino D."/>
            <person name="Jungbluth S."/>
            <person name="Walsh D.A."/>
            <person name="Denef V.J."/>
            <person name="McMahon K.D."/>
            <person name="Konstantinidis K.T."/>
            <person name="Eloe-Fadrosh E.A."/>
            <person name="Kyrpides N.C."/>
            <person name="Woyke T."/>
        </authorList>
    </citation>
    <scope>NUCLEOTIDE SEQUENCE</scope>
    <source>
        <strain evidence="2">GVMAG-S-1101164-72</strain>
    </source>
</reference>
<feature type="transmembrane region" description="Helical" evidence="1">
    <location>
        <begin position="6"/>
        <end position="25"/>
    </location>
</feature>
<keyword evidence="1" id="KW-0812">Transmembrane</keyword>
<evidence type="ECO:0000313" key="2">
    <source>
        <dbReference type="EMBL" id="QHS81791.1"/>
    </source>
</evidence>
<dbReference type="AlphaFoldDB" id="A0A6C0AR47"/>
<accession>A0A6C0AR47</accession>
<feature type="transmembrane region" description="Helical" evidence="1">
    <location>
        <begin position="32"/>
        <end position="50"/>
    </location>
</feature>
<proteinExistence type="predicted"/>
<keyword evidence="1" id="KW-1133">Transmembrane helix</keyword>